<gene>
    <name evidence="1" type="ORF">ACFFH4_24740</name>
</gene>
<dbReference type="Proteomes" id="UP001589833">
    <property type="component" value="Unassembled WGS sequence"/>
</dbReference>
<comment type="caution">
    <text evidence="1">The sequence shown here is derived from an EMBL/GenBank/DDBJ whole genome shotgun (WGS) entry which is preliminary data.</text>
</comment>
<keyword evidence="2" id="KW-1185">Reference proteome</keyword>
<dbReference type="RefSeq" id="WP_273844421.1">
    <property type="nucleotide sequence ID" value="NZ_JAQQWT010000009.1"/>
</dbReference>
<evidence type="ECO:0008006" key="3">
    <source>
        <dbReference type="Google" id="ProtNLM"/>
    </source>
</evidence>
<name>A0ABV6NMT3_9BACI</name>
<proteinExistence type="predicted"/>
<protein>
    <recommendedName>
        <fullName evidence="3">Amidase</fullName>
    </recommendedName>
</protein>
<dbReference type="EMBL" id="JBHLTR010000102">
    <property type="protein sequence ID" value="MFC0562082.1"/>
    <property type="molecule type" value="Genomic_DNA"/>
</dbReference>
<reference evidence="1 2" key="1">
    <citation type="submission" date="2024-09" db="EMBL/GenBank/DDBJ databases">
        <authorList>
            <person name="Sun Q."/>
            <person name="Mori K."/>
        </authorList>
    </citation>
    <scope>NUCLEOTIDE SEQUENCE [LARGE SCALE GENOMIC DNA]</scope>
    <source>
        <strain evidence="1 2">NCAIM B.02301</strain>
    </source>
</reference>
<evidence type="ECO:0000313" key="1">
    <source>
        <dbReference type="EMBL" id="MFC0562082.1"/>
    </source>
</evidence>
<accession>A0ABV6NMT3</accession>
<sequence>MKRISFFLLASVIVFGGVVVASYLNKNPQIQSTWVWDTRDFQSNQQAYFSFLEEKGVTKLYVQIDRNLPMEQYEAMILEASSKEIAVFAIDGAKDWVYSTDELEFLLEWLKDYQTGVKESARFSGLLLDIEPYLLAEWETDQEFLIRGYQEVIRGGSTFAAKLGIPFEMAIPFWFNEIKIDDQALLDWMSPYINTLVIMSYRTELEGENGLHAIVAPYFKEYQFKDMEIVLTLETESLDGEEWSITFAEKEEADLNRFIKKTHSSYKNEDGYQGISVHHLYSWMKVID</sequence>
<evidence type="ECO:0000313" key="2">
    <source>
        <dbReference type="Proteomes" id="UP001589833"/>
    </source>
</evidence>
<organism evidence="1 2">
    <name type="scientific">Halalkalibacter alkalisediminis</name>
    <dbReference type="NCBI Taxonomy" id="935616"/>
    <lineage>
        <taxon>Bacteria</taxon>
        <taxon>Bacillati</taxon>
        <taxon>Bacillota</taxon>
        <taxon>Bacilli</taxon>
        <taxon>Bacillales</taxon>
        <taxon>Bacillaceae</taxon>
        <taxon>Halalkalibacter</taxon>
    </lineage>
</organism>